<keyword evidence="3" id="KW-1185">Reference proteome</keyword>
<reference evidence="2 3" key="1">
    <citation type="submission" date="2020-02" db="EMBL/GenBank/DDBJ databases">
        <title>Genome sequencing for Kineobactrum sp. M2.</title>
        <authorList>
            <person name="Park S.-J."/>
        </authorList>
    </citation>
    <scope>NUCLEOTIDE SEQUENCE [LARGE SCALE GENOMIC DNA]</scope>
    <source>
        <strain evidence="2 3">M2</strain>
    </source>
</reference>
<name>A0A6C0U7S9_9GAMM</name>
<feature type="chain" id="PRO_5025516889" evidence="1">
    <location>
        <begin position="26"/>
        <end position="95"/>
    </location>
</feature>
<proteinExistence type="predicted"/>
<gene>
    <name evidence="2" type="ORF">G3T16_18265</name>
</gene>
<dbReference type="AlphaFoldDB" id="A0A6C0U7S9"/>
<protein>
    <submittedName>
        <fullName evidence="2">Uncharacterized protein</fullName>
    </submittedName>
</protein>
<evidence type="ECO:0000313" key="3">
    <source>
        <dbReference type="Proteomes" id="UP000477680"/>
    </source>
</evidence>
<evidence type="ECO:0000313" key="2">
    <source>
        <dbReference type="EMBL" id="QIB67047.1"/>
    </source>
</evidence>
<feature type="signal peptide" evidence="1">
    <location>
        <begin position="1"/>
        <end position="25"/>
    </location>
</feature>
<sequence length="95" mass="10011">MKTVAGIANIGTLVLTAVLSTSAFAGEPAQADSRLTLAMNDAPVVRHGGPSMTQGTDAMHASNVEVKMADTMDEIAEQLNRELEARMTAKLERAI</sequence>
<accession>A0A6C0U7S9</accession>
<dbReference type="KEGG" id="kim:G3T16_18265"/>
<dbReference type="RefSeq" id="WP_163496475.1">
    <property type="nucleotide sequence ID" value="NZ_CP048711.1"/>
</dbReference>
<dbReference type="Proteomes" id="UP000477680">
    <property type="component" value="Chromosome"/>
</dbReference>
<evidence type="ECO:0000256" key="1">
    <source>
        <dbReference type="SAM" id="SignalP"/>
    </source>
</evidence>
<dbReference type="EMBL" id="CP048711">
    <property type="protein sequence ID" value="QIB67047.1"/>
    <property type="molecule type" value="Genomic_DNA"/>
</dbReference>
<organism evidence="2 3">
    <name type="scientific">Kineobactrum salinum</name>
    <dbReference type="NCBI Taxonomy" id="2708301"/>
    <lineage>
        <taxon>Bacteria</taxon>
        <taxon>Pseudomonadati</taxon>
        <taxon>Pseudomonadota</taxon>
        <taxon>Gammaproteobacteria</taxon>
        <taxon>Cellvibrionales</taxon>
        <taxon>Halieaceae</taxon>
        <taxon>Kineobactrum</taxon>
    </lineage>
</organism>
<keyword evidence="1" id="KW-0732">Signal</keyword>